<feature type="domain" description="2EXR" evidence="2">
    <location>
        <begin position="27"/>
        <end position="116"/>
    </location>
</feature>
<organism evidence="3 4">
    <name type="scientific">Stachybotrys elegans</name>
    <dbReference type="NCBI Taxonomy" id="80388"/>
    <lineage>
        <taxon>Eukaryota</taxon>
        <taxon>Fungi</taxon>
        <taxon>Dikarya</taxon>
        <taxon>Ascomycota</taxon>
        <taxon>Pezizomycotina</taxon>
        <taxon>Sordariomycetes</taxon>
        <taxon>Hypocreomycetidae</taxon>
        <taxon>Hypocreales</taxon>
        <taxon>Stachybotryaceae</taxon>
        <taxon>Stachybotrys</taxon>
    </lineage>
</organism>
<keyword evidence="4" id="KW-1185">Reference proteome</keyword>
<evidence type="ECO:0000313" key="4">
    <source>
        <dbReference type="Proteomes" id="UP000813444"/>
    </source>
</evidence>
<dbReference type="Proteomes" id="UP000813444">
    <property type="component" value="Unassembled WGS sequence"/>
</dbReference>
<dbReference type="EMBL" id="JAGPNK010000008">
    <property type="protein sequence ID" value="KAH7317092.1"/>
    <property type="molecule type" value="Genomic_DNA"/>
</dbReference>
<dbReference type="Pfam" id="PF20150">
    <property type="entry name" value="2EXR"/>
    <property type="match status" value="1"/>
</dbReference>
<evidence type="ECO:0000313" key="3">
    <source>
        <dbReference type="EMBL" id="KAH7317092.1"/>
    </source>
</evidence>
<dbReference type="AlphaFoldDB" id="A0A8K0SL47"/>
<accession>A0A8K0SL47</accession>
<feature type="compositionally biased region" description="Basic residues" evidence="1">
    <location>
        <begin position="1"/>
        <end position="19"/>
    </location>
</feature>
<name>A0A8K0SL47_9HYPO</name>
<feature type="region of interest" description="Disordered" evidence="1">
    <location>
        <begin position="1"/>
        <end position="23"/>
    </location>
</feature>
<reference evidence="3" key="1">
    <citation type="journal article" date="2021" name="Nat. Commun.">
        <title>Genetic determinants of endophytism in the Arabidopsis root mycobiome.</title>
        <authorList>
            <person name="Mesny F."/>
            <person name="Miyauchi S."/>
            <person name="Thiergart T."/>
            <person name="Pickel B."/>
            <person name="Atanasova L."/>
            <person name="Karlsson M."/>
            <person name="Huettel B."/>
            <person name="Barry K.W."/>
            <person name="Haridas S."/>
            <person name="Chen C."/>
            <person name="Bauer D."/>
            <person name="Andreopoulos W."/>
            <person name="Pangilinan J."/>
            <person name="LaButti K."/>
            <person name="Riley R."/>
            <person name="Lipzen A."/>
            <person name="Clum A."/>
            <person name="Drula E."/>
            <person name="Henrissat B."/>
            <person name="Kohler A."/>
            <person name="Grigoriev I.V."/>
            <person name="Martin F.M."/>
            <person name="Hacquard S."/>
        </authorList>
    </citation>
    <scope>NUCLEOTIDE SEQUENCE</scope>
    <source>
        <strain evidence="3">MPI-CAGE-CH-0235</strain>
    </source>
</reference>
<sequence length="251" mass="29750">MPKKRKLPVPGKGKGKGKGKGSNLRPFHQFSLLPAELRARVWKLVDPEPRVVELRHHRVETKKKRIVDQIRCLSRAPAILHVCRESRRVAMEEKLYQKAFVRDQRYTWINYEIDMISITPLWTSWLEAERPLIQRFRFESENDEIFFHFQSKELRDFTSLRELHIVCLDPVGHWIKVAEEIGFPTENVFFMRQGDESTRMYSRQQLLEMNPARPFAEYSNSYYRQLYDKRIKGTEEDMPAEVVLGVSGTEP</sequence>
<protein>
    <recommendedName>
        <fullName evidence="2">2EXR domain-containing protein</fullName>
    </recommendedName>
</protein>
<gene>
    <name evidence="3" type="ORF">B0I35DRAFT_434556</name>
</gene>
<proteinExistence type="predicted"/>
<dbReference type="PANTHER" id="PTHR35910:SF1">
    <property type="entry name" value="2EXR DOMAIN-CONTAINING PROTEIN"/>
    <property type="match status" value="1"/>
</dbReference>
<dbReference type="InterPro" id="IPR045518">
    <property type="entry name" value="2EXR"/>
</dbReference>
<dbReference type="PANTHER" id="PTHR35910">
    <property type="entry name" value="2EXR DOMAIN-CONTAINING PROTEIN"/>
    <property type="match status" value="1"/>
</dbReference>
<evidence type="ECO:0000256" key="1">
    <source>
        <dbReference type="SAM" id="MobiDB-lite"/>
    </source>
</evidence>
<dbReference type="OrthoDB" id="3473305at2759"/>
<evidence type="ECO:0000259" key="2">
    <source>
        <dbReference type="Pfam" id="PF20150"/>
    </source>
</evidence>
<comment type="caution">
    <text evidence="3">The sequence shown here is derived from an EMBL/GenBank/DDBJ whole genome shotgun (WGS) entry which is preliminary data.</text>
</comment>